<reference evidence="1 2" key="1">
    <citation type="journal article" date="2017" name="Curr. Biol.">
        <title>The Evolution of Venom by Co-option of Single-Copy Genes.</title>
        <authorList>
            <person name="Martinson E.O."/>
            <person name="Mrinalini"/>
            <person name="Kelkar Y.D."/>
            <person name="Chang C.H."/>
            <person name="Werren J.H."/>
        </authorList>
    </citation>
    <scope>NUCLEOTIDE SEQUENCE [LARGE SCALE GENOMIC DNA]</scope>
    <source>
        <strain evidence="1 2">Alberta</strain>
        <tissue evidence="1">Whole body</tissue>
    </source>
</reference>
<evidence type="ECO:0000313" key="1">
    <source>
        <dbReference type="EMBL" id="OXU16602.1"/>
    </source>
</evidence>
<dbReference type="AlphaFoldDB" id="A0A232EE60"/>
<organism evidence="1 2">
    <name type="scientific">Trichomalopsis sarcophagae</name>
    <dbReference type="NCBI Taxonomy" id="543379"/>
    <lineage>
        <taxon>Eukaryota</taxon>
        <taxon>Metazoa</taxon>
        <taxon>Ecdysozoa</taxon>
        <taxon>Arthropoda</taxon>
        <taxon>Hexapoda</taxon>
        <taxon>Insecta</taxon>
        <taxon>Pterygota</taxon>
        <taxon>Neoptera</taxon>
        <taxon>Endopterygota</taxon>
        <taxon>Hymenoptera</taxon>
        <taxon>Apocrita</taxon>
        <taxon>Proctotrupomorpha</taxon>
        <taxon>Chalcidoidea</taxon>
        <taxon>Pteromalidae</taxon>
        <taxon>Pteromalinae</taxon>
        <taxon>Trichomalopsis</taxon>
    </lineage>
</organism>
<name>A0A232EE60_9HYME</name>
<sequence>MMIIIKELAAIDIKGTIIPRVYVFRPPCAWYQLTKKESLQRNYHGLDWDNGSEPFSDIPQVFKELRMLGGADVQVRFFVKGLEKKKLLEPYLDYVLNLEDINCPSQHTPGFRRPVVCVYHREGWKKNCALLNVMALRVWVNDVYEKHLKEGEDTVV</sequence>
<dbReference type="EMBL" id="NNAY01005648">
    <property type="protein sequence ID" value="OXU16602.1"/>
    <property type="molecule type" value="Genomic_DNA"/>
</dbReference>
<dbReference type="OrthoDB" id="7612378at2759"/>
<protein>
    <submittedName>
        <fullName evidence="1">Uncharacterized protein</fullName>
    </submittedName>
</protein>
<accession>A0A232EE60</accession>
<proteinExistence type="predicted"/>
<dbReference type="Proteomes" id="UP000215335">
    <property type="component" value="Unassembled WGS sequence"/>
</dbReference>
<comment type="caution">
    <text evidence="1">The sequence shown here is derived from an EMBL/GenBank/DDBJ whole genome shotgun (WGS) entry which is preliminary data.</text>
</comment>
<keyword evidence="2" id="KW-1185">Reference proteome</keyword>
<evidence type="ECO:0000313" key="2">
    <source>
        <dbReference type="Proteomes" id="UP000215335"/>
    </source>
</evidence>
<gene>
    <name evidence="1" type="ORF">TSAR_011900</name>
</gene>